<comment type="similarity">
    <text evidence="2">Belongs to the XPC family.</text>
</comment>
<evidence type="ECO:0000313" key="10">
    <source>
        <dbReference type="EMBL" id="KAG7191993.1"/>
    </source>
</evidence>
<evidence type="ECO:0000313" key="11">
    <source>
        <dbReference type="Proteomes" id="UP000790833"/>
    </source>
</evidence>
<gene>
    <name evidence="10" type="ORF">KQ657_002600</name>
</gene>
<dbReference type="InterPro" id="IPR013924">
    <property type="entry name" value="RNase_H2_suC"/>
</dbReference>
<feature type="region of interest" description="Disordered" evidence="6">
    <location>
        <begin position="168"/>
        <end position="211"/>
    </location>
</feature>
<dbReference type="SMART" id="SM01031">
    <property type="entry name" value="BHD_2"/>
    <property type="match status" value="1"/>
</dbReference>
<dbReference type="Gene3D" id="3.30.70.2460">
    <property type="entry name" value="Rad4, beta-hairpin domain BHD3"/>
    <property type="match status" value="1"/>
</dbReference>
<dbReference type="AlphaFoldDB" id="A0A9P7V5Y4"/>
<evidence type="ECO:0000256" key="3">
    <source>
        <dbReference type="ARBA" id="ARBA00022763"/>
    </source>
</evidence>
<keyword evidence="11" id="KW-1185">Reference proteome</keyword>
<dbReference type="Gene3D" id="3.90.260.10">
    <property type="entry name" value="Transglutaminase-like"/>
    <property type="match status" value="1"/>
</dbReference>
<dbReference type="EMBL" id="JAHMUF010000021">
    <property type="protein sequence ID" value="KAG7191993.1"/>
    <property type="molecule type" value="Genomic_DNA"/>
</dbReference>
<dbReference type="GO" id="GO:0003697">
    <property type="term" value="F:single-stranded DNA binding"/>
    <property type="evidence" value="ECO:0007669"/>
    <property type="project" value="TreeGrafter"/>
</dbReference>
<dbReference type="InterPro" id="IPR018328">
    <property type="entry name" value="Rad4_beta-hairpin_dom3"/>
</dbReference>
<dbReference type="GO" id="GO:0006289">
    <property type="term" value="P:nucleotide-excision repair"/>
    <property type="evidence" value="ECO:0007669"/>
    <property type="project" value="InterPro"/>
</dbReference>
<feature type="domain" description="Rad4 beta-hairpin" evidence="9">
    <location>
        <begin position="695"/>
        <end position="782"/>
    </location>
</feature>
<dbReference type="GeneID" id="66115974"/>
<evidence type="ECO:0000259" key="8">
    <source>
        <dbReference type="SMART" id="SM01031"/>
    </source>
</evidence>
<feature type="compositionally biased region" description="Acidic residues" evidence="6">
    <location>
        <begin position="185"/>
        <end position="207"/>
    </location>
</feature>
<reference evidence="10" key="1">
    <citation type="submission" date="2021-03" db="EMBL/GenBank/DDBJ databases">
        <authorList>
            <person name="Palmer J.M."/>
        </authorList>
    </citation>
    <scope>NUCLEOTIDE SEQUENCE</scope>
    <source>
        <strain evidence="10">ARV_011</strain>
    </source>
</reference>
<feature type="domain" description="Rad4 beta-hairpin" evidence="8">
    <location>
        <begin position="632"/>
        <end position="688"/>
    </location>
</feature>
<evidence type="ECO:0000256" key="5">
    <source>
        <dbReference type="ARBA" id="ARBA00023242"/>
    </source>
</evidence>
<dbReference type="InterPro" id="IPR018326">
    <property type="entry name" value="Rad4_beta-hairpin_dom1"/>
</dbReference>
<keyword evidence="5" id="KW-0539">Nucleus</keyword>
<comment type="caution">
    <text evidence="10">The sequence shown here is derived from an EMBL/GenBank/DDBJ whole genome shotgun (WGS) entry which is preliminary data.</text>
</comment>
<dbReference type="InterPro" id="IPR004583">
    <property type="entry name" value="DNA_repair_Rad4"/>
</dbReference>
<dbReference type="GO" id="GO:0000111">
    <property type="term" value="C:nucleotide-excision repair factor 2 complex"/>
    <property type="evidence" value="ECO:0007669"/>
    <property type="project" value="TreeGrafter"/>
</dbReference>
<dbReference type="PANTHER" id="PTHR12135">
    <property type="entry name" value="DNA REPAIR PROTEIN XP-C / RAD4"/>
    <property type="match status" value="1"/>
</dbReference>
<dbReference type="Pfam" id="PF08615">
    <property type="entry name" value="RNase_H2_suC"/>
    <property type="match status" value="1"/>
</dbReference>
<dbReference type="SMART" id="SM01030">
    <property type="entry name" value="BHD_1"/>
    <property type="match status" value="1"/>
</dbReference>
<evidence type="ECO:0000259" key="7">
    <source>
        <dbReference type="SMART" id="SM01030"/>
    </source>
</evidence>
<dbReference type="GO" id="GO:0071942">
    <property type="term" value="C:XPC complex"/>
    <property type="evidence" value="ECO:0007669"/>
    <property type="project" value="TreeGrafter"/>
</dbReference>
<evidence type="ECO:0000256" key="4">
    <source>
        <dbReference type="ARBA" id="ARBA00023204"/>
    </source>
</evidence>
<accession>A0A9P7V5Y4</accession>
<dbReference type="InterPro" id="IPR038765">
    <property type="entry name" value="Papain-like_cys_pep_sf"/>
</dbReference>
<sequence length="830" mass="95530">MSNTLVVHTGDEVPLVDVNVIPVKIGYNGPANVNSHFTPSKHGSDAQYKACFHGRQLVGEEKCIKDYDAYVFHRSETLIRRVDGDDGDEYSDHIVDHQTVNTYSSVAKVNKYIVYGHDSLSSDVNWNKVGEWIAPMDGLFVDDDHDYDKADLFDVRELNDECIQYSEGEAAADDDEYSEGQAAAVDDEYSEGEAADDDDADSEETDSDMEHVPLEPQSYLITIGNGRTETDKIKTRKVNRTKRLAIHNMGMIAYLVMAWKRNQLIQSKRVLKVLKRLVPKLLMADHIKPFKKLLVAPKNPQDSNADTRLIYILKYLIKWFQLNYQVDSNGLRVLGYVPDSSGPDSSDPKDFFPPPPKTRIGSVSDFLRVIKRFKHNRDTGSLIFTGILRALGFEARMVFSVPLLSPSSTAGSTQPKNDLQLLRTNKDNDLLYPYFWTEVVNPLNPNEILVLEPICFHEQHKQLLRNRRITGSTYSFRKDMDYIDFFNPCQRNPLNIMPPSQYVASIDSKGLILDVSPRYMTDVAYRYFGRLDLRSDTGRSTLLFQTVLRRLNGGVVYNEWDNKELDTLRNIAFANLTLPKSLSGLRRNPNIVTKQTLRYNEALRDKSRSLTKIKLKDGYKVKVYLGKQVLYGRTEYQWKLLARSVRPDQIEHPIKSKNNLSRTIKRKKLDGLLSPLYNFEQTCPYIKQEVCNGKIPRNQYGNIEIFNSVMIPTDCTWVKWTYVERILGSYNKKKKENATNPLIEYVPVVVGFDFKSKPGHAIPIRHGVLVLSTQLFLVKHIWFSGKLMIDRHNIRLKKMNSLNHWRTLLSQIRIKKRLDLQYGTIQQWQH</sequence>
<organism evidence="10 11">
    <name type="scientific">Scheffersomyces spartinae</name>
    <dbReference type="NCBI Taxonomy" id="45513"/>
    <lineage>
        <taxon>Eukaryota</taxon>
        <taxon>Fungi</taxon>
        <taxon>Dikarya</taxon>
        <taxon>Ascomycota</taxon>
        <taxon>Saccharomycotina</taxon>
        <taxon>Pichiomycetes</taxon>
        <taxon>Debaryomycetaceae</taxon>
        <taxon>Scheffersomyces</taxon>
    </lineage>
</organism>
<dbReference type="InterPro" id="IPR036985">
    <property type="entry name" value="Transglutaminase-like_sf"/>
</dbReference>
<evidence type="ECO:0000259" key="9">
    <source>
        <dbReference type="SMART" id="SM01032"/>
    </source>
</evidence>
<proteinExistence type="inferred from homology"/>
<dbReference type="GO" id="GO:0006298">
    <property type="term" value="P:mismatch repair"/>
    <property type="evidence" value="ECO:0007669"/>
    <property type="project" value="TreeGrafter"/>
</dbReference>
<dbReference type="Proteomes" id="UP000790833">
    <property type="component" value="Unassembled WGS sequence"/>
</dbReference>
<keyword evidence="3" id="KW-0227">DNA damage</keyword>
<dbReference type="Gene3D" id="2.40.128.680">
    <property type="match status" value="1"/>
</dbReference>
<dbReference type="GO" id="GO:0032299">
    <property type="term" value="C:ribonuclease H2 complex"/>
    <property type="evidence" value="ECO:0007669"/>
    <property type="project" value="InterPro"/>
</dbReference>
<protein>
    <recommendedName>
        <fullName evidence="12">Rad4 beta-hairpin domain-containing protein</fullName>
    </recommendedName>
</protein>
<dbReference type="Pfam" id="PF10405">
    <property type="entry name" value="BHD_3"/>
    <property type="match status" value="1"/>
</dbReference>
<dbReference type="CDD" id="cd09271">
    <property type="entry name" value="RNase_H2-C"/>
    <property type="match status" value="1"/>
</dbReference>
<dbReference type="RefSeq" id="XP_043047544.1">
    <property type="nucleotide sequence ID" value="XM_043193357.1"/>
</dbReference>
<dbReference type="SMART" id="SM01032">
    <property type="entry name" value="BHD_3"/>
    <property type="match status" value="1"/>
</dbReference>
<dbReference type="GO" id="GO:0006401">
    <property type="term" value="P:RNA catabolic process"/>
    <property type="evidence" value="ECO:0007669"/>
    <property type="project" value="InterPro"/>
</dbReference>
<feature type="domain" description="Rad4 beta-hairpin" evidence="7">
    <location>
        <begin position="574"/>
        <end position="630"/>
    </location>
</feature>
<dbReference type="InterPro" id="IPR018325">
    <property type="entry name" value="Rad4/PNGase_transGLS-fold"/>
</dbReference>
<name>A0A9P7V5Y4_9ASCO</name>
<evidence type="ECO:0000256" key="6">
    <source>
        <dbReference type="SAM" id="MobiDB-lite"/>
    </source>
</evidence>
<keyword evidence="4" id="KW-0234">DNA repair</keyword>
<evidence type="ECO:0000256" key="1">
    <source>
        <dbReference type="ARBA" id="ARBA00004123"/>
    </source>
</evidence>
<evidence type="ECO:0000256" key="2">
    <source>
        <dbReference type="ARBA" id="ARBA00009525"/>
    </source>
</evidence>
<dbReference type="OrthoDB" id="300780at2759"/>
<dbReference type="GO" id="GO:0005737">
    <property type="term" value="C:cytoplasm"/>
    <property type="evidence" value="ECO:0007669"/>
    <property type="project" value="TreeGrafter"/>
</dbReference>
<dbReference type="SUPFAM" id="SSF54001">
    <property type="entry name" value="Cysteine proteinases"/>
    <property type="match status" value="1"/>
</dbReference>
<dbReference type="InterPro" id="IPR042488">
    <property type="entry name" value="Rad4_BHD3_sf"/>
</dbReference>
<comment type="subcellular location">
    <subcellularLocation>
        <location evidence="1">Nucleus</location>
    </subcellularLocation>
</comment>
<dbReference type="PANTHER" id="PTHR12135:SF2">
    <property type="entry name" value="DNA REPAIR PROTEIN RAD34"/>
    <property type="match status" value="1"/>
</dbReference>
<dbReference type="Pfam" id="PF03835">
    <property type="entry name" value="Rad4"/>
    <property type="match status" value="1"/>
</dbReference>
<dbReference type="InterPro" id="IPR018327">
    <property type="entry name" value="BHD_2"/>
</dbReference>
<dbReference type="GO" id="GO:0003684">
    <property type="term" value="F:damaged DNA binding"/>
    <property type="evidence" value="ECO:0007669"/>
    <property type="project" value="InterPro"/>
</dbReference>
<evidence type="ECO:0008006" key="12">
    <source>
        <dbReference type="Google" id="ProtNLM"/>
    </source>
</evidence>